<keyword evidence="4 5" id="KW-0472">Membrane</keyword>
<keyword evidence="3 5" id="KW-1133">Transmembrane helix</keyword>
<protein>
    <recommendedName>
        <fullName evidence="8">DUF423-domain-containing protein</fullName>
    </recommendedName>
</protein>
<reference evidence="6 7" key="1">
    <citation type="submission" date="2019-07" db="EMBL/GenBank/DDBJ databases">
        <title>Finished genome of Venturia effusa.</title>
        <authorList>
            <person name="Young C.A."/>
            <person name="Cox M.P."/>
            <person name="Ganley A.R.D."/>
            <person name="David W.J."/>
        </authorList>
    </citation>
    <scope>NUCLEOTIDE SEQUENCE [LARGE SCALE GENOMIC DNA]</scope>
    <source>
        <strain evidence="7">albino</strain>
    </source>
</reference>
<organism evidence="6 7">
    <name type="scientific">Venturia effusa</name>
    <dbReference type="NCBI Taxonomy" id="50376"/>
    <lineage>
        <taxon>Eukaryota</taxon>
        <taxon>Fungi</taxon>
        <taxon>Dikarya</taxon>
        <taxon>Ascomycota</taxon>
        <taxon>Pezizomycotina</taxon>
        <taxon>Dothideomycetes</taxon>
        <taxon>Pleosporomycetidae</taxon>
        <taxon>Venturiales</taxon>
        <taxon>Venturiaceae</taxon>
        <taxon>Venturia</taxon>
    </lineage>
</organism>
<keyword evidence="7" id="KW-1185">Reference proteome</keyword>
<dbReference type="Pfam" id="PF04241">
    <property type="entry name" value="DUF423"/>
    <property type="match status" value="1"/>
</dbReference>
<dbReference type="InterPro" id="IPR006696">
    <property type="entry name" value="DUF423"/>
</dbReference>
<evidence type="ECO:0000256" key="2">
    <source>
        <dbReference type="ARBA" id="ARBA00022692"/>
    </source>
</evidence>
<feature type="transmembrane region" description="Helical" evidence="5">
    <location>
        <begin position="94"/>
        <end position="115"/>
    </location>
</feature>
<evidence type="ECO:0008006" key="8">
    <source>
        <dbReference type="Google" id="ProtNLM"/>
    </source>
</evidence>
<keyword evidence="2 5" id="KW-0812">Transmembrane</keyword>
<feature type="transmembrane region" description="Helical" evidence="5">
    <location>
        <begin position="66"/>
        <end position="87"/>
    </location>
</feature>
<dbReference type="AlphaFoldDB" id="A0A517LR10"/>
<proteinExistence type="predicted"/>
<dbReference type="Proteomes" id="UP000316270">
    <property type="component" value="Chromosome 19"/>
</dbReference>
<evidence type="ECO:0000256" key="3">
    <source>
        <dbReference type="ARBA" id="ARBA00022989"/>
    </source>
</evidence>
<dbReference type="OrthoDB" id="269173at2759"/>
<evidence type="ECO:0000256" key="4">
    <source>
        <dbReference type="ARBA" id="ARBA00023136"/>
    </source>
</evidence>
<feature type="transmembrane region" description="Helical" evidence="5">
    <location>
        <begin position="6"/>
        <end position="27"/>
    </location>
</feature>
<accession>A0A517LR10</accession>
<dbReference type="GO" id="GO:0016020">
    <property type="term" value="C:membrane"/>
    <property type="evidence" value="ECO:0007669"/>
    <property type="project" value="UniProtKB-SubCell"/>
</dbReference>
<gene>
    <name evidence="6" type="ORF">FKW77_003723</name>
</gene>
<evidence type="ECO:0000313" key="7">
    <source>
        <dbReference type="Proteomes" id="UP000316270"/>
    </source>
</evidence>
<evidence type="ECO:0000256" key="1">
    <source>
        <dbReference type="ARBA" id="ARBA00004141"/>
    </source>
</evidence>
<comment type="subcellular location">
    <subcellularLocation>
        <location evidence="1">Membrane</location>
        <topology evidence="1">Multi-pass membrane protein</topology>
    </subcellularLocation>
</comment>
<dbReference type="PANTHER" id="PTHR43461:SF1">
    <property type="entry name" value="TRANSMEMBRANE PROTEIN 256"/>
    <property type="match status" value="1"/>
</dbReference>
<sequence length="122" mass="12902">MPPLFWTLGCLYGASSVMLGAFGAHGLKKKIAEPARLANWNTAAHYQMMHAGVLLLSSYVAPKNKLAMSLFAAGMLGFSGSIYCLVLDPQRFKALGAVTPMGGLCLIGGWVALAFSKRLPVA</sequence>
<dbReference type="PANTHER" id="PTHR43461">
    <property type="entry name" value="TRANSMEMBRANE PROTEIN 256"/>
    <property type="match status" value="1"/>
</dbReference>
<evidence type="ECO:0000256" key="5">
    <source>
        <dbReference type="SAM" id="Phobius"/>
    </source>
</evidence>
<dbReference type="EMBL" id="CP042203">
    <property type="protein sequence ID" value="QDS78080.1"/>
    <property type="molecule type" value="Genomic_DNA"/>
</dbReference>
<name>A0A517LR10_9PEZI</name>
<feature type="transmembrane region" description="Helical" evidence="5">
    <location>
        <begin position="39"/>
        <end position="60"/>
    </location>
</feature>
<evidence type="ECO:0000313" key="6">
    <source>
        <dbReference type="EMBL" id="QDS78080.1"/>
    </source>
</evidence>